<dbReference type="Gene3D" id="3.30.530.20">
    <property type="match status" value="1"/>
</dbReference>
<evidence type="ECO:0000313" key="4">
    <source>
        <dbReference type="Proteomes" id="UP000309170"/>
    </source>
</evidence>
<feature type="domain" description="Activator of Hsp90 ATPase homologue 1/2-like C-terminal" evidence="2">
    <location>
        <begin position="14"/>
        <end position="143"/>
    </location>
</feature>
<dbReference type="Pfam" id="PF08327">
    <property type="entry name" value="AHSA1"/>
    <property type="match status" value="1"/>
</dbReference>
<dbReference type="InterPro" id="IPR013538">
    <property type="entry name" value="ASHA1/2-like_C"/>
</dbReference>
<gene>
    <name evidence="3" type="ORF">FC678_21735</name>
</gene>
<reference evidence="3 4" key="1">
    <citation type="journal article" date="2019" name="Environ. Microbiol.">
        <title>An active ?-lactamase is a part of an orchestrated cell wall stress resistance network of Bacillus subtilis and related rhizosphere species.</title>
        <authorList>
            <person name="Bucher T."/>
            <person name="Keren-Paz A."/>
            <person name="Hausser J."/>
            <person name="Olender T."/>
            <person name="Cytryn E."/>
            <person name="Kolodkin-Gal I."/>
        </authorList>
    </citation>
    <scope>NUCLEOTIDE SEQUENCE [LARGE SCALE GENOMIC DNA]</scope>
    <source>
        <strain evidence="3 4">I4</strain>
    </source>
</reference>
<evidence type="ECO:0000313" key="3">
    <source>
        <dbReference type="EMBL" id="TKH07947.1"/>
    </source>
</evidence>
<dbReference type="EMBL" id="SZNT01000443">
    <property type="protein sequence ID" value="TKH07947.1"/>
    <property type="molecule type" value="Genomic_DNA"/>
</dbReference>
<dbReference type="Proteomes" id="UP000309170">
    <property type="component" value="Unassembled WGS sequence"/>
</dbReference>
<proteinExistence type="inferred from homology"/>
<dbReference type="CDD" id="cd08893">
    <property type="entry name" value="SRPBCC_CalC_Aha1-like_GntR-HTH"/>
    <property type="match status" value="1"/>
</dbReference>
<evidence type="ECO:0000256" key="1">
    <source>
        <dbReference type="ARBA" id="ARBA00006817"/>
    </source>
</evidence>
<dbReference type="SUPFAM" id="SSF55961">
    <property type="entry name" value="Bet v1-like"/>
    <property type="match status" value="1"/>
</dbReference>
<name>A0A9X8ZDP0_9BACI</name>
<dbReference type="OrthoDB" id="9800600at2"/>
<dbReference type="InterPro" id="IPR023393">
    <property type="entry name" value="START-like_dom_sf"/>
</dbReference>
<organism evidence="3 4">
    <name type="scientific">Peribacillus simplex</name>
    <dbReference type="NCBI Taxonomy" id="1478"/>
    <lineage>
        <taxon>Bacteria</taxon>
        <taxon>Bacillati</taxon>
        <taxon>Bacillota</taxon>
        <taxon>Bacilli</taxon>
        <taxon>Bacillales</taxon>
        <taxon>Bacillaceae</taxon>
        <taxon>Peribacillus</taxon>
    </lineage>
</organism>
<dbReference type="RefSeq" id="WP_137018708.1">
    <property type="nucleotide sequence ID" value="NZ_SZNS01000040.1"/>
</dbReference>
<evidence type="ECO:0000259" key="2">
    <source>
        <dbReference type="Pfam" id="PF08327"/>
    </source>
</evidence>
<sequence>MKKSTFVYPIYIATTPEKLWEALTSGEVTKKYHFGCQIQSDWQEGSCVKYLLEDGQITDHGNVLKCEPLHLLSFTWNMAGDETPREQPTRVTFELQKMDDSTVKLTLRHEELLETDFVYDDNTFEGLNNGWPAILSNLKSLLETGRTLPPISVDWDSVKQ</sequence>
<comment type="similarity">
    <text evidence="1">Belongs to the AHA1 family.</text>
</comment>
<comment type="caution">
    <text evidence="3">The sequence shown here is derived from an EMBL/GenBank/DDBJ whole genome shotgun (WGS) entry which is preliminary data.</text>
</comment>
<accession>A0A9X8ZDP0</accession>
<protein>
    <recommendedName>
        <fullName evidence="2">Activator of Hsp90 ATPase homologue 1/2-like C-terminal domain-containing protein</fullName>
    </recommendedName>
</protein>
<dbReference type="AlphaFoldDB" id="A0A9X8ZDP0"/>